<dbReference type="InterPro" id="IPR005828">
    <property type="entry name" value="MFS_sugar_transport-like"/>
</dbReference>
<evidence type="ECO:0000313" key="10">
    <source>
        <dbReference type="EMBL" id="OAA63759.1"/>
    </source>
</evidence>
<reference evidence="10 11" key="1">
    <citation type="journal article" date="2016" name="Genome Biol. Evol.">
        <title>Divergent and convergent evolution of fungal pathogenicity.</title>
        <authorList>
            <person name="Shang Y."/>
            <person name="Xiao G."/>
            <person name="Zheng P."/>
            <person name="Cen K."/>
            <person name="Zhan S."/>
            <person name="Wang C."/>
        </authorList>
    </citation>
    <scope>NUCLEOTIDE SEQUENCE [LARGE SCALE GENOMIC DNA]</scope>
    <source>
        <strain evidence="10 11">RCEF 264</strain>
    </source>
</reference>
<feature type="transmembrane region" description="Helical" evidence="8">
    <location>
        <begin position="323"/>
        <end position="346"/>
    </location>
</feature>
<dbReference type="GO" id="GO:0016020">
    <property type="term" value="C:membrane"/>
    <property type="evidence" value="ECO:0007669"/>
    <property type="project" value="UniProtKB-SubCell"/>
</dbReference>
<evidence type="ECO:0000256" key="5">
    <source>
        <dbReference type="ARBA" id="ARBA00022989"/>
    </source>
</evidence>
<feature type="transmembrane region" description="Helical" evidence="8">
    <location>
        <begin position="70"/>
        <end position="87"/>
    </location>
</feature>
<evidence type="ECO:0000256" key="6">
    <source>
        <dbReference type="ARBA" id="ARBA00023136"/>
    </source>
</evidence>
<feature type="transmembrane region" description="Helical" evidence="8">
    <location>
        <begin position="265"/>
        <end position="285"/>
    </location>
</feature>
<feature type="transmembrane region" description="Helical" evidence="8">
    <location>
        <begin position="35"/>
        <end position="58"/>
    </location>
</feature>
<protein>
    <submittedName>
        <fullName evidence="10">General substrate transporter</fullName>
    </submittedName>
</protein>
<dbReference type="InterPro" id="IPR020846">
    <property type="entry name" value="MFS_dom"/>
</dbReference>
<dbReference type="PRINTS" id="PR00171">
    <property type="entry name" value="SUGRTRNSPORT"/>
</dbReference>
<evidence type="ECO:0000256" key="8">
    <source>
        <dbReference type="SAM" id="Phobius"/>
    </source>
</evidence>
<feature type="transmembrane region" description="Helical" evidence="8">
    <location>
        <begin position="226"/>
        <end position="245"/>
    </location>
</feature>
<dbReference type="SUPFAM" id="SSF103473">
    <property type="entry name" value="MFS general substrate transporter"/>
    <property type="match status" value="1"/>
</dbReference>
<organism evidence="10 11">
    <name type="scientific">Niveomyces insectorum RCEF 264</name>
    <dbReference type="NCBI Taxonomy" id="1081102"/>
    <lineage>
        <taxon>Eukaryota</taxon>
        <taxon>Fungi</taxon>
        <taxon>Dikarya</taxon>
        <taxon>Ascomycota</taxon>
        <taxon>Pezizomycotina</taxon>
        <taxon>Sordariomycetes</taxon>
        <taxon>Hypocreomycetidae</taxon>
        <taxon>Hypocreales</taxon>
        <taxon>Cordycipitaceae</taxon>
        <taxon>Niveomyces</taxon>
    </lineage>
</organism>
<comment type="subcellular location">
    <subcellularLocation>
        <location evidence="1">Membrane</location>
        <topology evidence="1">Multi-pass membrane protein</topology>
    </subcellularLocation>
</comment>
<keyword evidence="6 8" id="KW-0472">Membrane</keyword>
<dbReference type="InterPro" id="IPR036259">
    <property type="entry name" value="MFS_trans_sf"/>
</dbReference>
<dbReference type="NCBIfam" id="TIGR00879">
    <property type="entry name" value="SP"/>
    <property type="match status" value="1"/>
</dbReference>
<dbReference type="GO" id="GO:0005351">
    <property type="term" value="F:carbohydrate:proton symporter activity"/>
    <property type="evidence" value="ECO:0007669"/>
    <property type="project" value="TreeGrafter"/>
</dbReference>
<dbReference type="Gene3D" id="1.20.1250.20">
    <property type="entry name" value="MFS general substrate transporter like domains"/>
    <property type="match status" value="1"/>
</dbReference>
<evidence type="ECO:0000256" key="4">
    <source>
        <dbReference type="ARBA" id="ARBA00022692"/>
    </source>
</evidence>
<evidence type="ECO:0000256" key="7">
    <source>
        <dbReference type="RuleBase" id="RU003346"/>
    </source>
</evidence>
<evidence type="ECO:0000259" key="9">
    <source>
        <dbReference type="PROSITE" id="PS50850"/>
    </source>
</evidence>
<dbReference type="EMBL" id="AZHD01000005">
    <property type="protein sequence ID" value="OAA63759.1"/>
    <property type="molecule type" value="Genomic_DNA"/>
</dbReference>
<sequence length="374" mass="41776">MLVGRIINGYGMGLTSSVCPVYQAECSPPVMRGKLVALGSVCNTAAFCLVNWISYALYFQGGALQWRFPLGFQLIFPIIVALGLPFMPESPRWLILKDKHEEALSVIARLEGRGVSIHDPAVTAEFLSISQALQQERTNRLPAVEVLLCRDKTQTFRRLLLSCGTQLMQQFSGVNALGYYLPTLLEESVGLSEEKARLMTGVNGTIYLLAACICLLLIDNFGRRKLMLYGASTMGACYLVAALTLKAAVDDPSRKKILGNTTTAMFFLYYFFYGTSFAKVPWVFNSEINSLGWRTRGAAAATATNWIGGFAVTQFTATGVKNLGWGFYLIFAILCWLYFPVVFCLYPETARRTLEDMDQIFINNPSMFRNEWEW</sequence>
<evidence type="ECO:0000256" key="2">
    <source>
        <dbReference type="ARBA" id="ARBA00010992"/>
    </source>
</evidence>
<dbReference type="PANTHER" id="PTHR48022:SF26">
    <property type="entry name" value="MAJOR FACILITATOR SUPERFAMILY (MFS) PROFILE DOMAIN-CONTAINING PROTEIN-RELATED"/>
    <property type="match status" value="1"/>
</dbReference>
<dbReference type="OrthoDB" id="6339427at2759"/>
<keyword evidence="3 7" id="KW-0813">Transport</keyword>
<gene>
    <name evidence="10" type="ORF">SPI_03922</name>
</gene>
<keyword evidence="4 8" id="KW-0812">Transmembrane</keyword>
<keyword evidence="11" id="KW-1185">Reference proteome</keyword>
<name>A0A167WGG7_9HYPO</name>
<evidence type="ECO:0000256" key="1">
    <source>
        <dbReference type="ARBA" id="ARBA00004141"/>
    </source>
</evidence>
<evidence type="ECO:0000256" key="3">
    <source>
        <dbReference type="ARBA" id="ARBA00022448"/>
    </source>
</evidence>
<keyword evidence="5 8" id="KW-1133">Transmembrane helix</keyword>
<feature type="transmembrane region" description="Helical" evidence="8">
    <location>
        <begin position="201"/>
        <end position="219"/>
    </location>
</feature>
<comment type="caution">
    <text evidence="10">The sequence shown here is derived from an EMBL/GenBank/DDBJ whole genome shotgun (WGS) entry which is preliminary data.</text>
</comment>
<dbReference type="PROSITE" id="PS50850">
    <property type="entry name" value="MFS"/>
    <property type="match status" value="1"/>
</dbReference>
<dbReference type="PANTHER" id="PTHR48022">
    <property type="entry name" value="PLASTIDIC GLUCOSE TRANSPORTER 4"/>
    <property type="match status" value="1"/>
</dbReference>
<dbReference type="InterPro" id="IPR003663">
    <property type="entry name" value="Sugar/inositol_transpt"/>
</dbReference>
<dbReference type="AlphaFoldDB" id="A0A167WGG7"/>
<evidence type="ECO:0000313" key="11">
    <source>
        <dbReference type="Proteomes" id="UP000076874"/>
    </source>
</evidence>
<dbReference type="InterPro" id="IPR050360">
    <property type="entry name" value="MFS_Sugar_Transporters"/>
</dbReference>
<feature type="domain" description="Major facilitator superfamily (MFS) profile" evidence="9">
    <location>
        <begin position="1"/>
        <end position="350"/>
    </location>
</feature>
<dbReference type="Proteomes" id="UP000076874">
    <property type="component" value="Unassembled WGS sequence"/>
</dbReference>
<comment type="similarity">
    <text evidence="2 7">Belongs to the major facilitator superfamily. Sugar transporter (TC 2.A.1.1) family.</text>
</comment>
<accession>A0A167WGG7</accession>
<feature type="transmembrane region" description="Helical" evidence="8">
    <location>
        <begin position="297"/>
        <end position="317"/>
    </location>
</feature>
<dbReference type="Pfam" id="PF00083">
    <property type="entry name" value="Sugar_tr"/>
    <property type="match status" value="1"/>
</dbReference>
<feature type="transmembrane region" description="Helical" evidence="8">
    <location>
        <begin position="159"/>
        <end position="181"/>
    </location>
</feature>
<proteinExistence type="inferred from homology"/>